<dbReference type="InterPro" id="IPR009057">
    <property type="entry name" value="Homeodomain-like_sf"/>
</dbReference>
<dbReference type="GO" id="GO:0006313">
    <property type="term" value="P:DNA transposition"/>
    <property type="evidence" value="ECO:0007669"/>
    <property type="project" value="InterPro"/>
</dbReference>
<sequence length="666" mass="74387">MRSTLTQEWFTAAELAELTLPGMPKTKRGVQLMAHRDGWTSDERQWSDDAPHGVWRERSGRGGGIELHFSVLPARARARVARMYSTGPTVVQPERPVQSTQDLWDRWEALSESRRNKALEKLAIVEQVRSLEAAGTAKELAIDLVCEPQGIASSTYWGWERRIAGASRADWAPLLADQRVGRTATAGCHPQAWDMIKADYLRPEQPAFSACYRRMTEAAAEHGWSPIPSEKTLKRRLEREVPRGARVLARGGRDAASKILPAQTRDRSVFHAMEAINGDGHRFDVFVRWPDGEIERPVMVAFQDLYSGMIVGHRIERSESWPLVRAAFADMMESFGIPEHCYLDNGRAFASKMMTGRMKTRFRFKVKQDEPEGLLTRLGVQVHWTTPYHGQAKPIERAFRDLCEEIAKHPACAGAYTGNKPDAKPANYGSKAIPFESFEALVAKEIARHNTRTGRRTAIARGRSFADVFAESMAAPDTIVTHAVPQQLRLFLMAAEGVTARKPSGEIHLGGNRYWAEPLVEVAGRKAIVRFDPQDLLRPVAVYSLDGRFIAEAECIDASGFNDMDAARDHARKRRQWLKAQRELLDLERRMTIDQVAELLPEAEPAQAPEPPRVVRMVANGTTGQAEPVEEMTAERAATSFGRAVRAAAAETADVLAFPEKERDAG</sequence>
<dbReference type="InterPro" id="IPR015126">
    <property type="entry name" value="Mu_I-gamma"/>
</dbReference>
<dbReference type="InterPro" id="IPR012337">
    <property type="entry name" value="RNaseH-like_sf"/>
</dbReference>
<proteinExistence type="predicted"/>
<dbReference type="SUPFAM" id="SSF46689">
    <property type="entry name" value="Homeodomain-like"/>
    <property type="match status" value="2"/>
</dbReference>
<dbReference type="SUPFAM" id="SSF50610">
    <property type="entry name" value="mu transposase, C-terminal domain"/>
    <property type="match status" value="1"/>
</dbReference>
<dbReference type="PROSITE" id="PS51702">
    <property type="entry name" value="HTH_MU"/>
    <property type="match status" value="1"/>
</dbReference>
<evidence type="ECO:0000259" key="2">
    <source>
        <dbReference type="PROSITE" id="PS51702"/>
    </source>
</evidence>
<name>A0A7S8HEH8_9HYPH</name>
<dbReference type="Gene3D" id="3.30.420.10">
    <property type="entry name" value="Ribonuclease H-like superfamily/Ribonuclease H"/>
    <property type="match status" value="1"/>
</dbReference>
<dbReference type="Pfam" id="PF02316">
    <property type="entry name" value="HTH_Tnp_Mu_1"/>
    <property type="match status" value="1"/>
</dbReference>
<dbReference type="KEGG" id="kmn:HW532_18985"/>
<dbReference type="GO" id="GO:0004803">
    <property type="term" value="F:transposase activity"/>
    <property type="evidence" value="ECO:0007669"/>
    <property type="project" value="InterPro"/>
</dbReference>
<dbReference type="Gene3D" id="6.10.250.2550">
    <property type="match status" value="1"/>
</dbReference>
<evidence type="ECO:0000313" key="4">
    <source>
        <dbReference type="Proteomes" id="UP000593594"/>
    </source>
</evidence>
<reference evidence="3 4" key="1">
    <citation type="submission" date="2020-06" db="EMBL/GenBank/DDBJ databases">
        <title>Genome sequence of 2 isolates from Red Sea Mangroves.</title>
        <authorList>
            <person name="Sefrji F."/>
            <person name="Michoud G."/>
            <person name="Merlino G."/>
            <person name="Daffonchio D."/>
        </authorList>
    </citation>
    <scope>NUCLEOTIDE SEQUENCE [LARGE SCALE GENOMIC DNA]</scope>
    <source>
        <strain evidence="3 4">R1DC25</strain>
    </source>
</reference>
<evidence type="ECO:0000259" key="1">
    <source>
        <dbReference type="PROSITE" id="PS50994"/>
    </source>
</evidence>
<evidence type="ECO:0000313" key="3">
    <source>
        <dbReference type="EMBL" id="QPC45418.1"/>
    </source>
</evidence>
<feature type="domain" description="Integrase catalytic" evidence="1">
    <location>
        <begin position="257"/>
        <end position="473"/>
    </location>
</feature>
<organism evidence="3 4">
    <name type="scientific">Kaustia mangrovi</name>
    <dbReference type="NCBI Taxonomy" id="2593653"/>
    <lineage>
        <taxon>Bacteria</taxon>
        <taxon>Pseudomonadati</taxon>
        <taxon>Pseudomonadota</taxon>
        <taxon>Alphaproteobacteria</taxon>
        <taxon>Hyphomicrobiales</taxon>
        <taxon>Parvibaculaceae</taxon>
        <taxon>Kaustia</taxon>
    </lineage>
</organism>
<dbReference type="InterPro" id="IPR003314">
    <property type="entry name" value="Mu-type_HTH"/>
</dbReference>
<dbReference type="Gene3D" id="1.10.10.10">
    <property type="entry name" value="Winged helix-like DNA-binding domain superfamily/Winged helix DNA-binding domain"/>
    <property type="match status" value="1"/>
</dbReference>
<gene>
    <name evidence="3" type="ORF">HW532_18985</name>
</gene>
<dbReference type="InterPro" id="IPR036397">
    <property type="entry name" value="RNaseH_sf"/>
</dbReference>
<dbReference type="PROSITE" id="PS50994">
    <property type="entry name" value="INTEGRASE"/>
    <property type="match status" value="1"/>
</dbReference>
<dbReference type="EMBL" id="CP058214">
    <property type="protein sequence ID" value="QPC45418.1"/>
    <property type="molecule type" value="Genomic_DNA"/>
</dbReference>
<dbReference type="Pfam" id="PF09039">
    <property type="entry name" value="HTH_Tnp_Mu_2"/>
    <property type="match status" value="1"/>
</dbReference>
<dbReference type="InterPro" id="IPR009004">
    <property type="entry name" value="Transposase_Mu_C"/>
</dbReference>
<dbReference type="InterPro" id="IPR009061">
    <property type="entry name" value="DNA-bd_dom_put_sf"/>
</dbReference>
<dbReference type="Pfam" id="PF02914">
    <property type="entry name" value="DDE_2"/>
    <property type="match status" value="1"/>
</dbReference>
<dbReference type="AlphaFoldDB" id="A0A7S8HEH8"/>
<keyword evidence="4" id="KW-1185">Reference proteome</keyword>
<dbReference type="GO" id="GO:0003677">
    <property type="term" value="F:DNA binding"/>
    <property type="evidence" value="ECO:0007669"/>
    <property type="project" value="InterPro"/>
</dbReference>
<accession>A0A7S8HEH8</accession>
<dbReference type="GO" id="GO:0015074">
    <property type="term" value="P:DNA integration"/>
    <property type="evidence" value="ECO:0007669"/>
    <property type="project" value="InterPro"/>
</dbReference>
<dbReference type="Pfam" id="PF09299">
    <property type="entry name" value="Mu-transpos_C"/>
    <property type="match status" value="1"/>
</dbReference>
<dbReference type="InterPro" id="IPR015378">
    <property type="entry name" value="Transposase-like_Mu_C"/>
</dbReference>
<dbReference type="InterPro" id="IPR004189">
    <property type="entry name" value="Phage_Mu_transposase"/>
</dbReference>
<feature type="domain" description="HTH Mu-type" evidence="2">
    <location>
        <begin position="8"/>
        <end position="88"/>
    </location>
</feature>
<protein>
    <submittedName>
        <fullName evidence="3">Mu transposase C-terminal domain-containing protein</fullName>
    </submittedName>
</protein>
<dbReference type="SUPFAM" id="SSF46955">
    <property type="entry name" value="Putative DNA-binding domain"/>
    <property type="match status" value="1"/>
</dbReference>
<dbReference type="InterPro" id="IPR001584">
    <property type="entry name" value="Integrase_cat-core"/>
</dbReference>
<dbReference type="Gene3D" id="2.30.30.130">
    <property type="entry name" value="Transposase, Mu, C-terminal"/>
    <property type="match status" value="1"/>
</dbReference>
<dbReference type="Proteomes" id="UP000593594">
    <property type="component" value="Chromosome"/>
</dbReference>
<dbReference type="Gene3D" id="1.10.10.60">
    <property type="entry name" value="Homeodomain-like"/>
    <property type="match status" value="2"/>
</dbReference>
<dbReference type="InterPro" id="IPR036388">
    <property type="entry name" value="WH-like_DNA-bd_sf"/>
</dbReference>
<dbReference type="SUPFAM" id="SSF53098">
    <property type="entry name" value="Ribonuclease H-like"/>
    <property type="match status" value="1"/>
</dbReference>